<protein>
    <submittedName>
        <fullName evidence="3">Uncharacterized protein</fullName>
    </submittedName>
</protein>
<feature type="compositionally biased region" description="Polar residues" evidence="1">
    <location>
        <begin position="1"/>
        <end position="10"/>
    </location>
</feature>
<dbReference type="Proteomes" id="UP000026962">
    <property type="component" value="Chromosome 11"/>
</dbReference>
<evidence type="ECO:0000313" key="4">
    <source>
        <dbReference type="Proteomes" id="UP000026962"/>
    </source>
</evidence>
<name>A0A0E0MHU5_ORYPU</name>
<feature type="compositionally biased region" description="Basic and acidic residues" evidence="1">
    <location>
        <begin position="13"/>
        <end position="25"/>
    </location>
</feature>
<evidence type="ECO:0000256" key="2">
    <source>
        <dbReference type="SAM" id="Phobius"/>
    </source>
</evidence>
<feature type="transmembrane region" description="Helical" evidence="2">
    <location>
        <begin position="41"/>
        <end position="64"/>
    </location>
</feature>
<reference evidence="3" key="1">
    <citation type="submission" date="2015-04" db="UniProtKB">
        <authorList>
            <consortium name="EnsemblPlants"/>
        </authorList>
    </citation>
    <scope>IDENTIFICATION</scope>
</reference>
<dbReference type="HOGENOM" id="CLU_2053370_0_0_1"/>
<dbReference type="AlphaFoldDB" id="A0A0E0MHU5"/>
<dbReference type="EnsemblPlants" id="OPUNC11G18280.1">
    <property type="protein sequence ID" value="OPUNC11G18280.1"/>
    <property type="gene ID" value="OPUNC11G18280"/>
</dbReference>
<keyword evidence="2" id="KW-0472">Membrane</keyword>
<dbReference type="Gramene" id="OPUNC11G18280.1">
    <property type="protein sequence ID" value="OPUNC11G18280.1"/>
    <property type="gene ID" value="OPUNC11G18280"/>
</dbReference>
<sequence length="126" mass="13862">MATPSLNPNSIVDLEKGTAARRDMEVPPTKKRTAWEDDDSAAAQTGMALMMLLMYYALVVFYMIGTCEKWWHAALGIGIASVFVLLSVYCMLPRDADLPADSQKETPQPDTITQSDIGTRLLAAHQ</sequence>
<accession>A0A0E0MHU5</accession>
<proteinExistence type="predicted"/>
<feature type="region of interest" description="Disordered" evidence="1">
    <location>
        <begin position="1"/>
        <end position="37"/>
    </location>
</feature>
<dbReference type="OMA" id="YMIGTCE"/>
<organism evidence="3">
    <name type="scientific">Oryza punctata</name>
    <name type="common">Red rice</name>
    <dbReference type="NCBI Taxonomy" id="4537"/>
    <lineage>
        <taxon>Eukaryota</taxon>
        <taxon>Viridiplantae</taxon>
        <taxon>Streptophyta</taxon>
        <taxon>Embryophyta</taxon>
        <taxon>Tracheophyta</taxon>
        <taxon>Spermatophyta</taxon>
        <taxon>Magnoliopsida</taxon>
        <taxon>Liliopsida</taxon>
        <taxon>Poales</taxon>
        <taxon>Poaceae</taxon>
        <taxon>BOP clade</taxon>
        <taxon>Oryzoideae</taxon>
        <taxon>Oryzeae</taxon>
        <taxon>Oryzinae</taxon>
        <taxon>Oryza</taxon>
    </lineage>
</organism>
<keyword evidence="2" id="KW-1133">Transmembrane helix</keyword>
<keyword evidence="2" id="KW-0812">Transmembrane</keyword>
<evidence type="ECO:0000313" key="3">
    <source>
        <dbReference type="EnsemblPlants" id="OPUNC11G18280.1"/>
    </source>
</evidence>
<keyword evidence="4" id="KW-1185">Reference proteome</keyword>
<evidence type="ECO:0000256" key="1">
    <source>
        <dbReference type="SAM" id="MobiDB-lite"/>
    </source>
</evidence>
<reference evidence="3" key="2">
    <citation type="submission" date="2018-05" db="EMBL/GenBank/DDBJ databases">
        <title>OpunRS2 (Oryza punctata Reference Sequence Version 2).</title>
        <authorList>
            <person name="Zhang J."/>
            <person name="Kudrna D."/>
            <person name="Lee S."/>
            <person name="Talag J."/>
            <person name="Welchert J."/>
            <person name="Wing R.A."/>
        </authorList>
    </citation>
    <scope>NUCLEOTIDE SEQUENCE [LARGE SCALE GENOMIC DNA]</scope>
</reference>
<feature type="transmembrane region" description="Helical" evidence="2">
    <location>
        <begin position="70"/>
        <end position="92"/>
    </location>
</feature>